<evidence type="ECO:0000313" key="1">
    <source>
        <dbReference type="EMBL" id="KAG0713668.1"/>
    </source>
</evidence>
<accession>A0A8J4XT42</accession>
<proteinExistence type="predicted"/>
<gene>
    <name evidence="1" type="ORF">GWK47_015702</name>
</gene>
<dbReference type="Proteomes" id="UP000770661">
    <property type="component" value="Unassembled WGS sequence"/>
</dbReference>
<protein>
    <submittedName>
        <fullName evidence="1">Uncharacterized protein</fullName>
    </submittedName>
</protein>
<evidence type="ECO:0000313" key="2">
    <source>
        <dbReference type="Proteomes" id="UP000770661"/>
    </source>
</evidence>
<keyword evidence="2" id="KW-1185">Reference proteome</keyword>
<reference evidence="1" key="1">
    <citation type="submission" date="2020-07" db="EMBL/GenBank/DDBJ databases">
        <title>The High-quality genome of the commercially important snow crab, Chionoecetes opilio.</title>
        <authorList>
            <person name="Jeong J.-H."/>
            <person name="Ryu S."/>
        </authorList>
    </citation>
    <scope>NUCLEOTIDE SEQUENCE</scope>
    <source>
        <strain evidence="1">MADBK_172401_WGS</strain>
        <tissue evidence="1">Digestive gland</tissue>
    </source>
</reference>
<organism evidence="1 2">
    <name type="scientific">Chionoecetes opilio</name>
    <name type="common">Atlantic snow crab</name>
    <name type="synonym">Cancer opilio</name>
    <dbReference type="NCBI Taxonomy" id="41210"/>
    <lineage>
        <taxon>Eukaryota</taxon>
        <taxon>Metazoa</taxon>
        <taxon>Ecdysozoa</taxon>
        <taxon>Arthropoda</taxon>
        <taxon>Crustacea</taxon>
        <taxon>Multicrustacea</taxon>
        <taxon>Malacostraca</taxon>
        <taxon>Eumalacostraca</taxon>
        <taxon>Eucarida</taxon>
        <taxon>Decapoda</taxon>
        <taxon>Pleocyemata</taxon>
        <taxon>Brachyura</taxon>
        <taxon>Eubrachyura</taxon>
        <taxon>Majoidea</taxon>
        <taxon>Majidae</taxon>
        <taxon>Chionoecetes</taxon>
    </lineage>
</organism>
<dbReference type="EMBL" id="JACEEZ010021229">
    <property type="protein sequence ID" value="KAG0713668.1"/>
    <property type="molecule type" value="Genomic_DNA"/>
</dbReference>
<sequence>MTLLRCRAEKTRDVLIMLVHIAQAPTIHSLTTSKGFYDVRRIREALSERQRRYLLFCHASQVVITVSASWPATGENHSFGQVFYRGDIMNTMASSLDVRATKKR</sequence>
<dbReference type="AlphaFoldDB" id="A0A8J4XT42"/>
<comment type="caution">
    <text evidence="1">The sequence shown here is derived from an EMBL/GenBank/DDBJ whole genome shotgun (WGS) entry which is preliminary data.</text>
</comment>
<name>A0A8J4XT42_CHIOP</name>